<sequence>MSGAHRLLVVALIALAALFALGFRGQPVTLAFASLPPALLAAAILLGMRSAPFWASVFALGWFSYGVMESWTMAGHARAYALGIAVVAVAIILAGSWAGLMAKFGPKPGA</sequence>
<keyword evidence="1" id="KW-1133">Transmembrane helix</keyword>
<dbReference type="AlphaFoldDB" id="A0A3M2HM76"/>
<organism evidence="2 3">
    <name type="scientific">Solilutibacter pythonis</name>
    <dbReference type="NCBI Taxonomy" id="2483112"/>
    <lineage>
        <taxon>Bacteria</taxon>
        <taxon>Pseudomonadati</taxon>
        <taxon>Pseudomonadota</taxon>
        <taxon>Gammaproteobacteria</taxon>
        <taxon>Lysobacterales</taxon>
        <taxon>Lysobacteraceae</taxon>
        <taxon>Solilutibacter</taxon>
    </lineage>
</organism>
<dbReference type="EMBL" id="RFLY01000015">
    <property type="protein sequence ID" value="RMH89475.1"/>
    <property type="molecule type" value="Genomic_DNA"/>
</dbReference>
<dbReference type="OrthoDB" id="5957486at2"/>
<evidence type="ECO:0000313" key="2">
    <source>
        <dbReference type="EMBL" id="RMH89475.1"/>
    </source>
</evidence>
<name>A0A3M2HM76_9GAMM</name>
<comment type="caution">
    <text evidence="2">The sequence shown here is derived from an EMBL/GenBank/DDBJ whole genome shotgun (WGS) entry which is preliminary data.</text>
</comment>
<gene>
    <name evidence="2" type="ORF">EBB59_10285</name>
</gene>
<evidence type="ECO:0000313" key="3">
    <source>
        <dbReference type="Proteomes" id="UP000275012"/>
    </source>
</evidence>
<accession>A0A3M2HM76</accession>
<keyword evidence="1" id="KW-0812">Transmembrane</keyword>
<protein>
    <submittedName>
        <fullName evidence="2">DUF2069 domain-containing protein</fullName>
    </submittedName>
</protein>
<feature type="transmembrane region" description="Helical" evidence="1">
    <location>
        <begin position="51"/>
        <end position="68"/>
    </location>
</feature>
<dbReference type="RefSeq" id="WP_122102072.1">
    <property type="nucleotide sequence ID" value="NZ_RFLY01000015.1"/>
</dbReference>
<reference evidence="2 3" key="1">
    <citation type="submission" date="2018-10" db="EMBL/GenBank/DDBJ databases">
        <title>Proposal of Lysobacter pythonis sp. nov. isolated from royal pythons (Python regius).</title>
        <authorList>
            <person name="Hans-Juergen B."/>
            <person name="Huptas C."/>
            <person name="Sandra B."/>
            <person name="Igor L."/>
            <person name="Joachim S."/>
            <person name="Siegfried S."/>
            <person name="Mareike W."/>
            <person name="Peter K."/>
        </authorList>
    </citation>
    <scope>NUCLEOTIDE SEQUENCE [LARGE SCALE GENOMIC DNA]</scope>
    <source>
        <strain evidence="2 3">4284/11</strain>
    </source>
</reference>
<proteinExistence type="predicted"/>
<evidence type="ECO:0000256" key="1">
    <source>
        <dbReference type="SAM" id="Phobius"/>
    </source>
</evidence>
<dbReference type="Proteomes" id="UP000275012">
    <property type="component" value="Unassembled WGS sequence"/>
</dbReference>
<feature type="transmembrane region" description="Helical" evidence="1">
    <location>
        <begin position="80"/>
        <end position="100"/>
    </location>
</feature>
<keyword evidence="1" id="KW-0472">Membrane</keyword>
<keyword evidence="3" id="KW-1185">Reference proteome</keyword>